<proteinExistence type="predicted"/>
<reference evidence="1 2" key="1">
    <citation type="submission" date="2019-07" db="EMBL/GenBank/DDBJ databases">
        <title>Deinococcus detaillus sp. nov., isolated from humus soil in Antarctica.</title>
        <authorList>
            <person name="Zhang K."/>
        </authorList>
    </citation>
    <scope>NUCLEOTIDE SEQUENCE [LARGE SCALE GENOMIC DNA]</scope>
    <source>
        <strain evidence="1 2">H1</strain>
    </source>
</reference>
<sequence>MSNVVWKFKHDRGTETAPLSVSFSVDGSHGVIGQNGVGPAKGFPDAAIDSGGDLKAFNGTAFSDFISGAARPGIDPDPDSVRLTVRKGGLPISSITFQPVLSSPAATELDINALMRAGKASSATPEQLIALGTGLAALDAKAARADTDHALSAQSLADTAQSKVAADNAVANLSVSTTRGKVYGDKAAVDAALGSHLDDDLVENAQTGDIFKRVAGAWQLLTNVGAGYVSARRFGVSPTNTAAQNAMALAAAAAFSAAAGVTIANFEDITTGSTFDPPERTSFECLGWGRIRPSGNFTAIRLSKPFITGKYVADTRAMTDFTESAVIVSGDGRFYDFDRPLDVELEAWGNRLTVRQGVGIDLRSDTGWVSLATLKMKSFGYETPIRYWTNPTLNLDGTPYVGGYINGNEATVSTDFGTYGIVYKHEAGVEISGNRTRGQLQARPDTVHTILTTGTKLLDNLFEVKTWDFKQTYAYNLSPNGIGNIVRDGGQTPLRARISDFDEYHCATVGSLPHKRTAILPASLNNRNFSGNADDSLALSDQDFVVTQTAGPVPAGSLSNAFRELMELRAVYTLSAGQSVTFEVQFDANYASMNMWGLVFDYGWNARRVLLEARVKVGSVDTWVTHLDLTDNFSAFPGWQHPATTGSVAPDRLRVTLADPVDSLGRIALARVWARIGALGGRAYLKRSGGIVRGKTYFKAGLTFGATDTDIEAALNLKLDAQGSIRRKLAPTSATDVWTRLCRIQAVNPIAGNENALFSGRVILGTSTGRTGDRSATVDFAFGVRGAGNAVTVVPLLTTHGNAADWEFRVYRTADGWHDLYFKQGPYQTFALFDTLLYGGTAYWTTTDPTADGTLTQVWSSVGGARQGIEAGHYRVGGVQVVGARAAAIANPTDAATTQAALIALLAVQRAHGLIAP</sequence>
<name>A0A553UKQ3_9DEIO</name>
<evidence type="ECO:0000313" key="1">
    <source>
        <dbReference type="EMBL" id="TSA80788.1"/>
    </source>
</evidence>
<dbReference type="Proteomes" id="UP000316092">
    <property type="component" value="Unassembled WGS sequence"/>
</dbReference>
<protein>
    <submittedName>
        <fullName evidence="1">Uncharacterized protein</fullName>
    </submittedName>
</protein>
<dbReference type="EMBL" id="VKDB01000027">
    <property type="protein sequence ID" value="TSA80788.1"/>
    <property type="molecule type" value="Genomic_DNA"/>
</dbReference>
<dbReference type="AlphaFoldDB" id="A0A553UKQ3"/>
<comment type="caution">
    <text evidence="1">The sequence shown here is derived from an EMBL/GenBank/DDBJ whole genome shotgun (WGS) entry which is preliminary data.</text>
</comment>
<gene>
    <name evidence="1" type="ORF">FNU79_16220</name>
</gene>
<dbReference type="OrthoDB" id="77675at2"/>
<organism evidence="1 2">
    <name type="scientific">Deinococcus detaillensis</name>
    <dbReference type="NCBI Taxonomy" id="2592048"/>
    <lineage>
        <taxon>Bacteria</taxon>
        <taxon>Thermotogati</taxon>
        <taxon>Deinococcota</taxon>
        <taxon>Deinococci</taxon>
        <taxon>Deinococcales</taxon>
        <taxon>Deinococcaceae</taxon>
        <taxon>Deinococcus</taxon>
    </lineage>
</organism>
<accession>A0A553UKQ3</accession>
<keyword evidence="2" id="KW-1185">Reference proteome</keyword>
<dbReference type="RefSeq" id="WP_143721839.1">
    <property type="nucleotide sequence ID" value="NZ_VKDB01000027.1"/>
</dbReference>
<evidence type="ECO:0000313" key="2">
    <source>
        <dbReference type="Proteomes" id="UP000316092"/>
    </source>
</evidence>